<evidence type="ECO:0000313" key="2">
    <source>
        <dbReference type="Proteomes" id="UP000247811"/>
    </source>
</evidence>
<organism evidence="1 2">
    <name type="scientific">Sphaerotilus hippei</name>
    <dbReference type="NCBI Taxonomy" id="744406"/>
    <lineage>
        <taxon>Bacteria</taxon>
        <taxon>Pseudomonadati</taxon>
        <taxon>Pseudomonadota</taxon>
        <taxon>Betaproteobacteria</taxon>
        <taxon>Burkholderiales</taxon>
        <taxon>Sphaerotilaceae</taxon>
        <taxon>Sphaerotilus</taxon>
    </lineage>
</organism>
<dbReference type="EMBL" id="QJJS01000001">
    <property type="protein sequence ID" value="PXW99302.1"/>
    <property type="molecule type" value="Genomic_DNA"/>
</dbReference>
<dbReference type="AlphaFoldDB" id="A0A318HAM2"/>
<name>A0A318HAM2_9BURK</name>
<evidence type="ECO:0000313" key="1">
    <source>
        <dbReference type="EMBL" id="PXW99302.1"/>
    </source>
</evidence>
<dbReference type="PANTHER" id="PTHR17985">
    <property type="entry name" value="SER/THR-RICH PROTEIN T10 IN DGCR REGION"/>
    <property type="match status" value="1"/>
</dbReference>
<dbReference type="Pfam" id="PF05742">
    <property type="entry name" value="TANGO2"/>
    <property type="match status" value="1"/>
</dbReference>
<reference evidence="1 2" key="1">
    <citation type="submission" date="2018-05" db="EMBL/GenBank/DDBJ databases">
        <title>Genomic Encyclopedia of Type Strains, Phase IV (KMG-IV): sequencing the most valuable type-strain genomes for metagenomic binning, comparative biology and taxonomic classification.</title>
        <authorList>
            <person name="Goeker M."/>
        </authorList>
    </citation>
    <scope>NUCLEOTIDE SEQUENCE [LARGE SCALE GENOMIC DNA]</scope>
    <source>
        <strain evidence="1 2">DSM 566</strain>
    </source>
</reference>
<sequence>MSLISIAWRAHPDFPLIVLCNRDERHDRPTAPAAWWPGHDGLLAGRDLAGGGTWLGVNRHDGRFAMVTPLRDTTPVEPGTPSRGRLPVEFFGSGEEPVVHARRYARDKGPYAPFNLIVGNPRQAHYAATRARVSLPLTEGIHVLGNGLIDQRWPNAERLDTVFGAYVKGTGGFVTLVDGYPRIGDVLARRGLQLPVPQDELSPQDIAAAGFLMLADRGTTRAGLPDTGLDAAEEERRSAPFVVGAEHGTRSSTVLIMARDGRVHFEERSFDAAGEPCGTVLEQWQQDGGVFGAAP</sequence>
<keyword evidence="2" id="KW-1185">Reference proteome</keyword>
<proteinExistence type="predicted"/>
<dbReference type="Proteomes" id="UP000247811">
    <property type="component" value="Unassembled WGS sequence"/>
</dbReference>
<dbReference type="PANTHER" id="PTHR17985:SF8">
    <property type="entry name" value="TRANSPORT AND GOLGI ORGANIZATION PROTEIN 2 HOMOLOG"/>
    <property type="match status" value="1"/>
</dbReference>
<protein>
    <submittedName>
        <fullName evidence="1">Uncharacterized protein with NRDE domain</fullName>
    </submittedName>
</protein>
<dbReference type="RefSeq" id="WP_110398886.1">
    <property type="nucleotide sequence ID" value="NZ_QJJS01000001.1"/>
</dbReference>
<comment type="caution">
    <text evidence="1">The sequence shown here is derived from an EMBL/GenBank/DDBJ whole genome shotgun (WGS) entry which is preliminary data.</text>
</comment>
<dbReference type="InterPro" id="IPR008551">
    <property type="entry name" value="TANGO2"/>
</dbReference>
<accession>A0A318HAM2</accession>
<dbReference type="OrthoDB" id="4380123at2"/>
<gene>
    <name evidence="1" type="ORF">C7444_101132</name>
</gene>